<reference evidence="1" key="1">
    <citation type="journal article" date="2020" name="Stud. Mycol.">
        <title>101 Dothideomycetes genomes: a test case for predicting lifestyles and emergence of pathogens.</title>
        <authorList>
            <person name="Haridas S."/>
            <person name="Albert R."/>
            <person name="Binder M."/>
            <person name="Bloem J."/>
            <person name="Labutti K."/>
            <person name="Salamov A."/>
            <person name="Andreopoulos B."/>
            <person name="Baker S."/>
            <person name="Barry K."/>
            <person name="Bills G."/>
            <person name="Bluhm B."/>
            <person name="Cannon C."/>
            <person name="Castanera R."/>
            <person name="Culley D."/>
            <person name="Daum C."/>
            <person name="Ezra D."/>
            <person name="Gonzalez J."/>
            <person name="Henrissat B."/>
            <person name="Kuo A."/>
            <person name="Liang C."/>
            <person name="Lipzen A."/>
            <person name="Lutzoni F."/>
            <person name="Magnuson J."/>
            <person name="Mondo S."/>
            <person name="Nolan M."/>
            <person name="Ohm R."/>
            <person name="Pangilinan J."/>
            <person name="Park H.-J."/>
            <person name="Ramirez L."/>
            <person name="Alfaro M."/>
            <person name="Sun H."/>
            <person name="Tritt A."/>
            <person name="Yoshinaga Y."/>
            <person name="Zwiers L.-H."/>
            <person name="Turgeon B."/>
            <person name="Goodwin S."/>
            <person name="Spatafora J."/>
            <person name="Crous P."/>
            <person name="Grigoriev I."/>
        </authorList>
    </citation>
    <scope>NUCLEOTIDE SEQUENCE</scope>
    <source>
        <strain evidence="1">CBS 122681</strain>
    </source>
</reference>
<protein>
    <submittedName>
        <fullName evidence="1">Uncharacterized protein</fullName>
    </submittedName>
</protein>
<proteinExistence type="predicted"/>
<dbReference type="Proteomes" id="UP000799324">
    <property type="component" value="Unassembled WGS sequence"/>
</dbReference>
<sequence length="159" mass="17523">MRWSDHSHTVDVLKAHADFHTGQSWGTSREKLLKLHQNVTVMTWTLDIRPDSGAYWNRVLRFELALAKGAPDRILLPEHETSAHEEPNAGSEDMYSHGRIDRAASDGNAWKGFSGFVHYGYALVLPAHWVTPAATGVGCVASRSAEATSDEPGRDAAME</sequence>
<organism evidence="1 2">
    <name type="scientific">Lophiostoma macrostomum CBS 122681</name>
    <dbReference type="NCBI Taxonomy" id="1314788"/>
    <lineage>
        <taxon>Eukaryota</taxon>
        <taxon>Fungi</taxon>
        <taxon>Dikarya</taxon>
        <taxon>Ascomycota</taxon>
        <taxon>Pezizomycotina</taxon>
        <taxon>Dothideomycetes</taxon>
        <taxon>Pleosporomycetidae</taxon>
        <taxon>Pleosporales</taxon>
        <taxon>Lophiostomataceae</taxon>
        <taxon>Lophiostoma</taxon>
    </lineage>
</organism>
<dbReference type="EMBL" id="MU004309">
    <property type="protein sequence ID" value="KAF2659140.1"/>
    <property type="molecule type" value="Genomic_DNA"/>
</dbReference>
<accession>A0A6A6TGV9</accession>
<evidence type="ECO:0000313" key="2">
    <source>
        <dbReference type="Proteomes" id="UP000799324"/>
    </source>
</evidence>
<evidence type="ECO:0000313" key="1">
    <source>
        <dbReference type="EMBL" id="KAF2659140.1"/>
    </source>
</evidence>
<keyword evidence="2" id="KW-1185">Reference proteome</keyword>
<name>A0A6A6TGV9_9PLEO</name>
<gene>
    <name evidence="1" type="ORF">K491DRAFT_735608</name>
</gene>
<dbReference type="AlphaFoldDB" id="A0A6A6TGV9"/>